<comment type="catalytic activity">
    <reaction evidence="1">
        <text>Hydrolysis of terminal, non-reducing beta-D-glucosyl residues with release of beta-D-glucose.</text>
        <dbReference type="EC" id="3.2.1.21"/>
    </reaction>
</comment>
<dbReference type="Pfam" id="PF00933">
    <property type="entry name" value="Glyco_hydro_3"/>
    <property type="match status" value="1"/>
</dbReference>
<dbReference type="GO" id="GO:0008422">
    <property type="term" value="F:beta-glucosidase activity"/>
    <property type="evidence" value="ECO:0007669"/>
    <property type="project" value="UniProtKB-EC"/>
</dbReference>
<keyword evidence="9" id="KW-0624">Polysaccharide degradation</keyword>
<dbReference type="InterPro" id="IPR013783">
    <property type="entry name" value="Ig-like_fold"/>
</dbReference>
<dbReference type="InterPro" id="IPR026891">
    <property type="entry name" value="Fn3-like"/>
</dbReference>
<dbReference type="AlphaFoldDB" id="A0A9P5HJE9"/>
<dbReference type="InterPro" id="IPR017853">
    <property type="entry name" value="GH"/>
</dbReference>
<reference evidence="11" key="1">
    <citation type="submission" date="2020-03" db="EMBL/GenBank/DDBJ databases">
        <title>Draft Genome Sequence of Cylindrodendrum hubeiense.</title>
        <authorList>
            <person name="Buettner E."/>
            <person name="Kellner H."/>
        </authorList>
    </citation>
    <scope>NUCLEOTIDE SEQUENCE</scope>
    <source>
        <strain evidence="11">IHI 201604</strain>
    </source>
</reference>
<feature type="domain" description="PA14" evidence="10">
    <location>
        <begin position="399"/>
        <end position="550"/>
    </location>
</feature>
<evidence type="ECO:0000256" key="2">
    <source>
        <dbReference type="ARBA" id="ARBA00004987"/>
    </source>
</evidence>
<evidence type="ECO:0000256" key="7">
    <source>
        <dbReference type="ARBA" id="ARBA00023277"/>
    </source>
</evidence>
<gene>
    <name evidence="11" type="ORF">G7Z17_g2603</name>
</gene>
<dbReference type="SMART" id="SM00758">
    <property type="entry name" value="PA14"/>
    <property type="match status" value="1"/>
</dbReference>
<dbReference type="SMART" id="SM01217">
    <property type="entry name" value="Fn3_like"/>
    <property type="match status" value="1"/>
</dbReference>
<dbReference type="SUPFAM" id="SSF52279">
    <property type="entry name" value="Beta-D-glucan exohydrolase, C-terminal domain"/>
    <property type="match status" value="1"/>
</dbReference>
<proteinExistence type="inferred from homology"/>
<evidence type="ECO:0000256" key="6">
    <source>
        <dbReference type="ARBA" id="ARBA00023180"/>
    </source>
</evidence>
<evidence type="ECO:0000256" key="5">
    <source>
        <dbReference type="ARBA" id="ARBA00022801"/>
    </source>
</evidence>
<keyword evidence="8" id="KW-0326">Glycosidase</keyword>
<evidence type="ECO:0000256" key="9">
    <source>
        <dbReference type="ARBA" id="ARBA00023326"/>
    </source>
</evidence>
<dbReference type="SUPFAM" id="SSF51445">
    <property type="entry name" value="(Trans)glycosidases"/>
    <property type="match status" value="1"/>
</dbReference>
<keyword evidence="6" id="KW-0325">Glycoprotein</keyword>
<dbReference type="OrthoDB" id="10036721at2759"/>
<sequence>MEEVDFRTLLGELTLEEKISLLSGRDFVSTPGVSRVGIPPLKTVDSINGIRPTDFHGQLSTACFPNTVCLASTWNADLLGRLGQQIAQQAKFKHAQVVLGPTINIHRDPRGGRNFECLSEDPLLSGHLGAAIVNGIQSQGVGACPKHFVCNDSETFRHYYNVDASPDGRPLREIYLAAWQQLIKKSNPVAVMAAYNKVNGTYCSENGDLIEKILRKEWGFDGAVMSDWFGTRSTVPSIEAGLDLEMPFPFFRAAKLVKAVKDGELSEKTIDARVEKVLQMRNRTRPSHGEGPETSEITEESNAIARELASEGIVLLKNSDKTLPFNISDSPKIAVIGEYAQRPILTGGGSASCEPQYRQIPHELLRKAHPNPDNVQYASGVRTRVIVPVAEPSILTTKNGEQGVDVSYFNDDSAEPLLTEVLKEATIFMLGKYKPGLKIPGSHLVMSTKLVPKTTGTHLLAVRHSGAFALKVDDVEVLSAPTPDITTEQFLFRPIKYETRIEIAMEAGKAYQMHLTMQSRELTIGEPTPYGATLCFEEQYSEEDAIAEAVEIASKADISLIYAGRNQQHESEGFDMDSITLPDNQTALIKAVTAASKKTVVLLHCGNPIDVSSFENSVDAIINMHFPGQEGPGAVIDILTGKLNPSGRLPTTWFKTLEDWPSFGHFPSEKKENGDVEIKYAEGLAVGYRASDQEGQIRWPFGYGLSYTSFSYEDLQVKVDKSSSPATLSTSIRVTNTGSVSGKEVIQVYVSPSQNTQVWRPKRELKGFAKTSLEPGESRVVDVEMDLDTACSYWDEAEKAWKLDAGEYKVEAGSCSAAFIV</sequence>
<dbReference type="Pfam" id="PF14310">
    <property type="entry name" value="Fn3-like"/>
    <property type="match status" value="1"/>
</dbReference>
<comment type="pathway">
    <text evidence="2">Glycan metabolism; cellulose degradation.</text>
</comment>
<dbReference type="EMBL" id="JAANBB010000027">
    <property type="protein sequence ID" value="KAF7554866.1"/>
    <property type="molecule type" value="Genomic_DNA"/>
</dbReference>
<comment type="caution">
    <text evidence="11">The sequence shown here is derived from an EMBL/GenBank/DDBJ whole genome shotgun (WGS) entry which is preliminary data.</text>
</comment>
<dbReference type="Proteomes" id="UP000722485">
    <property type="component" value="Unassembled WGS sequence"/>
</dbReference>
<name>A0A9P5HJE9_9HYPO</name>
<dbReference type="Gene3D" id="3.20.20.300">
    <property type="entry name" value="Glycoside hydrolase, family 3, N-terminal domain"/>
    <property type="match status" value="1"/>
</dbReference>
<keyword evidence="5" id="KW-0378">Hydrolase</keyword>
<evidence type="ECO:0000256" key="8">
    <source>
        <dbReference type="ARBA" id="ARBA00023295"/>
    </source>
</evidence>
<evidence type="ECO:0000313" key="12">
    <source>
        <dbReference type="Proteomes" id="UP000722485"/>
    </source>
</evidence>
<dbReference type="PANTHER" id="PTHR42715:SF10">
    <property type="entry name" value="BETA-GLUCOSIDASE"/>
    <property type="match status" value="1"/>
</dbReference>
<dbReference type="Gene3D" id="2.60.40.10">
    <property type="entry name" value="Immunoglobulins"/>
    <property type="match status" value="1"/>
</dbReference>
<keyword evidence="7" id="KW-0119">Carbohydrate metabolism</keyword>
<evidence type="ECO:0000259" key="10">
    <source>
        <dbReference type="PROSITE" id="PS51820"/>
    </source>
</evidence>
<dbReference type="InterPro" id="IPR037524">
    <property type="entry name" value="PA14/GLEYA"/>
</dbReference>
<dbReference type="InterPro" id="IPR050288">
    <property type="entry name" value="Cellulose_deg_GH3"/>
</dbReference>
<dbReference type="Pfam" id="PF07691">
    <property type="entry name" value="PA14"/>
    <property type="match status" value="1"/>
</dbReference>
<evidence type="ECO:0000256" key="4">
    <source>
        <dbReference type="ARBA" id="ARBA00012744"/>
    </source>
</evidence>
<dbReference type="FunFam" id="2.60.40.10:FF:000495">
    <property type="entry name" value="Periplasmic beta-glucosidase"/>
    <property type="match status" value="1"/>
</dbReference>
<dbReference type="InterPro" id="IPR001764">
    <property type="entry name" value="Glyco_hydro_3_N"/>
</dbReference>
<dbReference type="InterPro" id="IPR036881">
    <property type="entry name" value="Glyco_hydro_3_C_sf"/>
</dbReference>
<organism evidence="11 12">
    <name type="scientific">Cylindrodendrum hubeiense</name>
    <dbReference type="NCBI Taxonomy" id="595255"/>
    <lineage>
        <taxon>Eukaryota</taxon>
        <taxon>Fungi</taxon>
        <taxon>Dikarya</taxon>
        <taxon>Ascomycota</taxon>
        <taxon>Pezizomycotina</taxon>
        <taxon>Sordariomycetes</taxon>
        <taxon>Hypocreomycetidae</taxon>
        <taxon>Hypocreales</taxon>
        <taxon>Nectriaceae</taxon>
        <taxon>Cylindrodendrum</taxon>
    </lineage>
</organism>
<dbReference type="Gene3D" id="2.60.120.260">
    <property type="entry name" value="Galactose-binding domain-like"/>
    <property type="match status" value="1"/>
</dbReference>
<dbReference type="InterPro" id="IPR036962">
    <property type="entry name" value="Glyco_hydro_3_N_sf"/>
</dbReference>
<accession>A0A9P5HJE9</accession>
<dbReference type="Gene3D" id="3.40.50.1700">
    <property type="entry name" value="Glycoside hydrolase family 3 C-terminal domain"/>
    <property type="match status" value="1"/>
</dbReference>
<keyword evidence="12" id="KW-1185">Reference proteome</keyword>
<dbReference type="PRINTS" id="PR00133">
    <property type="entry name" value="GLHYDRLASE3"/>
</dbReference>
<dbReference type="Pfam" id="PF01915">
    <property type="entry name" value="Glyco_hydro_3_C"/>
    <property type="match status" value="1"/>
</dbReference>
<dbReference type="InterPro" id="IPR011658">
    <property type="entry name" value="PA14_dom"/>
</dbReference>
<evidence type="ECO:0000256" key="3">
    <source>
        <dbReference type="ARBA" id="ARBA00005336"/>
    </source>
</evidence>
<dbReference type="PANTHER" id="PTHR42715">
    <property type="entry name" value="BETA-GLUCOSIDASE"/>
    <property type="match status" value="1"/>
</dbReference>
<evidence type="ECO:0000313" key="11">
    <source>
        <dbReference type="EMBL" id="KAF7554866.1"/>
    </source>
</evidence>
<comment type="similarity">
    <text evidence="3">Belongs to the glycosyl hydrolase 3 family.</text>
</comment>
<protein>
    <recommendedName>
        <fullName evidence="4">beta-glucosidase</fullName>
        <ecNumber evidence="4">3.2.1.21</ecNumber>
    </recommendedName>
</protein>
<dbReference type="EC" id="3.2.1.21" evidence="4"/>
<evidence type="ECO:0000256" key="1">
    <source>
        <dbReference type="ARBA" id="ARBA00000448"/>
    </source>
</evidence>
<dbReference type="GO" id="GO:0000272">
    <property type="term" value="P:polysaccharide catabolic process"/>
    <property type="evidence" value="ECO:0007669"/>
    <property type="project" value="UniProtKB-KW"/>
</dbReference>
<dbReference type="PROSITE" id="PS51820">
    <property type="entry name" value="PA14"/>
    <property type="match status" value="1"/>
</dbReference>
<dbReference type="InterPro" id="IPR002772">
    <property type="entry name" value="Glyco_hydro_3_C"/>
</dbReference>